<gene>
    <name evidence="1" type="ORF">K488DRAFT_85218</name>
</gene>
<keyword evidence="2" id="KW-1185">Reference proteome</keyword>
<evidence type="ECO:0000313" key="2">
    <source>
        <dbReference type="Proteomes" id="UP000814128"/>
    </source>
</evidence>
<reference evidence="1" key="1">
    <citation type="submission" date="2021-02" db="EMBL/GenBank/DDBJ databases">
        <authorList>
            <consortium name="DOE Joint Genome Institute"/>
            <person name="Ahrendt S."/>
            <person name="Looney B.P."/>
            <person name="Miyauchi S."/>
            <person name="Morin E."/>
            <person name="Drula E."/>
            <person name="Courty P.E."/>
            <person name="Chicoki N."/>
            <person name="Fauchery L."/>
            <person name="Kohler A."/>
            <person name="Kuo A."/>
            <person name="Labutti K."/>
            <person name="Pangilinan J."/>
            <person name="Lipzen A."/>
            <person name="Riley R."/>
            <person name="Andreopoulos W."/>
            <person name="He G."/>
            <person name="Johnson J."/>
            <person name="Barry K.W."/>
            <person name="Grigoriev I.V."/>
            <person name="Nagy L."/>
            <person name="Hibbett D."/>
            <person name="Henrissat B."/>
            <person name="Matheny P.B."/>
            <person name="Labbe J."/>
            <person name="Martin F."/>
        </authorList>
    </citation>
    <scope>NUCLEOTIDE SEQUENCE</scope>
    <source>
        <strain evidence="1">EC-137</strain>
    </source>
</reference>
<name>A0ACB8QP02_9AGAM</name>
<dbReference type="Proteomes" id="UP000814128">
    <property type="component" value="Unassembled WGS sequence"/>
</dbReference>
<comment type="caution">
    <text evidence="1">The sequence shown here is derived from an EMBL/GenBank/DDBJ whole genome shotgun (WGS) entry which is preliminary data.</text>
</comment>
<sequence>MHPILVPNSVTWLPIYIKHTLAIILVLADGAFGPACAHRRQRTTGVRRELPERAMGNIDLVGMFPWYINIRRGAILTFLPA</sequence>
<dbReference type="EMBL" id="MU273527">
    <property type="protein sequence ID" value="KAI0033136.1"/>
    <property type="molecule type" value="Genomic_DNA"/>
</dbReference>
<organism evidence="1 2">
    <name type="scientific">Vararia minispora EC-137</name>
    <dbReference type="NCBI Taxonomy" id="1314806"/>
    <lineage>
        <taxon>Eukaryota</taxon>
        <taxon>Fungi</taxon>
        <taxon>Dikarya</taxon>
        <taxon>Basidiomycota</taxon>
        <taxon>Agaricomycotina</taxon>
        <taxon>Agaricomycetes</taxon>
        <taxon>Russulales</taxon>
        <taxon>Lachnocladiaceae</taxon>
        <taxon>Vararia</taxon>
    </lineage>
</organism>
<evidence type="ECO:0000313" key="1">
    <source>
        <dbReference type="EMBL" id="KAI0033136.1"/>
    </source>
</evidence>
<accession>A0ACB8QP02</accession>
<reference evidence="1" key="2">
    <citation type="journal article" date="2022" name="New Phytol.">
        <title>Evolutionary transition to the ectomycorrhizal habit in the genomes of a hyperdiverse lineage of mushroom-forming fungi.</title>
        <authorList>
            <person name="Looney B."/>
            <person name="Miyauchi S."/>
            <person name="Morin E."/>
            <person name="Drula E."/>
            <person name="Courty P.E."/>
            <person name="Kohler A."/>
            <person name="Kuo A."/>
            <person name="LaButti K."/>
            <person name="Pangilinan J."/>
            <person name="Lipzen A."/>
            <person name="Riley R."/>
            <person name="Andreopoulos W."/>
            <person name="He G."/>
            <person name="Johnson J."/>
            <person name="Nolan M."/>
            <person name="Tritt A."/>
            <person name="Barry K.W."/>
            <person name="Grigoriev I.V."/>
            <person name="Nagy L.G."/>
            <person name="Hibbett D."/>
            <person name="Henrissat B."/>
            <person name="Matheny P.B."/>
            <person name="Labbe J."/>
            <person name="Martin F.M."/>
        </authorList>
    </citation>
    <scope>NUCLEOTIDE SEQUENCE</scope>
    <source>
        <strain evidence="1">EC-137</strain>
    </source>
</reference>
<proteinExistence type="predicted"/>
<protein>
    <submittedName>
        <fullName evidence="1">Uncharacterized protein</fullName>
    </submittedName>
</protein>